<evidence type="ECO:0000313" key="4">
    <source>
        <dbReference type="Proteomes" id="UP000184304"/>
    </source>
</evidence>
<dbReference type="OrthoDB" id="4430381at2759"/>
<feature type="compositionally biased region" description="Polar residues" evidence="1">
    <location>
        <begin position="120"/>
        <end position="134"/>
    </location>
</feature>
<dbReference type="EMBL" id="KV878208">
    <property type="protein sequence ID" value="OJI79942.1"/>
    <property type="molecule type" value="Genomic_DNA"/>
</dbReference>
<organism evidence="3 4">
    <name type="scientific">Aspergillus tubingensis (strain CBS 134.48)</name>
    <dbReference type="NCBI Taxonomy" id="767770"/>
    <lineage>
        <taxon>Eukaryota</taxon>
        <taxon>Fungi</taxon>
        <taxon>Dikarya</taxon>
        <taxon>Ascomycota</taxon>
        <taxon>Pezizomycotina</taxon>
        <taxon>Eurotiomycetes</taxon>
        <taxon>Eurotiomycetidae</taxon>
        <taxon>Eurotiales</taxon>
        <taxon>Aspergillaceae</taxon>
        <taxon>Aspergillus</taxon>
        <taxon>Aspergillus subgen. Circumdati</taxon>
    </lineage>
</organism>
<evidence type="ECO:0000313" key="3">
    <source>
        <dbReference type="EMBL" id="OJI79942.1"/>
    </source>
</evidence>
<dbReference type="VEuPathDB" id="FungiDB:ASPTUDRAFT_48679"/>
<dbReference type="AlphaFoldDB" id="A0A1L9MSW1"/>
<keyword evidence="4" id="KW-1185">Reference proteome</keyword>
<evidence type="ECO:0000256" key="1">
    <source>
        <dbReference type="SAM" id="MobiDB-lite"/>
    </source>
</evidence>
<proteinExistence type="predicted"/>
<feature type="transmembrane region" description="Helical" evidence="2">
    <location>
        <begin position="60"/>
        <end position="81"/>
    </location>
</feature>
<reference evidence="4" key="1">
    <citation type="journal article" date="2017" name="Genome Biol.">
        <title>Comparative genomics reveals high biological diversity and specific adaptations in the industrially and medically important fungal genus Aspergillus.</title>
        <authorList>
            <person name="de Vries R.P."/>
            <person name="Riley R."/>
            <person name="Wiebenga A."/>
            <person name="Aguilar-Osorio G."/>
            <person name="Amillis S."/>
            <person name="Uchima C.A."/>
            <person name="Anderluh G."/>
            <person name="Asadollahi M."/>
            <person name="Askin M."/>
            <person name="Barry K."/>
            <person name="Battaglia E."/>
            <person name="Bayram O."/>
            <person name="Benocci T."/>
            <person name="Braus-Stromeyer S.A."/>
            <person name="Caldana C."/>
            <person name="Canovas D."/>
            <person name="Cerqueira G.C."/>
            <person name="Chen F."/>
            <person name="Chen W."/>
            <person name="Choi C."/>
            <person name="Clum A."/>
            <person name="Dos Santos R.A."/>
            <person name="Damasio A.R."/>
            <person name="Diallinas G."/>
            <person name="Emri T."/>
            <person name="Fekete E."/>
            <person name="Flipphi M."/>
            <person name="Freyberg S."/>
            <person name="Gallo A."/>
            <person name="Gournas C."/>
            <person name="Habgood R."/>
            <person name="Hainaut M."/>
            <person name="Harispe M.L."/>
            <person name="Henrissat B."/>
            <person name="Hilden K.S."/>
            <person name="Hope R."/>
            <person name="Hossain A."/>
            <person name="Karabika E."/>
            <person name="Karaffa L."/>
            <person name="Karanyi Z."/>
            <person name="Krasevec N."/>
            <person name="Kuo A."/>
            <person name="Kusch H."/>
            <person name="LaButti K."/>
            <person name="Lagendijk E.L."/>
            <person name="Lapidus A."/>
            <person name="Levasseur A."/>
            <person name="Lindquist E."/>
            <person name="Lipzen A."/>
            <person name="Logrieco A.F."/>
            <person name="MacCabe A."/>
            <person name="Maekelae M.R."/>
            <person name="Malavazi I."/>
            <person name="Melin P."/>
            <person name="Meyer V."/>
            <person name="Mielnichuk N."/>
            <person name="Miskei M."/>
            <person name="Molnar A.P."/>
            <person name="Mule G."/>
            <person name="Ngan C.Y."/>
            <person name="Orejas M."/>
            <person name="Orosz E."/>
            <person name="Ouedraogo J.P."/>
            <person name="Overkamp K.M."/>
            <person name="Park H.-S."/>
            <person name="Perrone G."/>
            <person name="Piumi F."/>
            <person name="Punt P.J."/>
            <person name="Ram A.F."/>
            <person name="Ramon A."/>
            <person name="Rauscher S."/>
            <person name="Record E."/>
            <person name="Riano-Pachon D.M."/>
            <person name="Robert V."/>
            <person name="Roehrig J."/>
            <person name="Ruller R."/>
            <person name="Salamov A."/>
            <person name="Salih N.S."/>
            <person name="Samson R.A."/>
            <person name="Sandor E."/>
            <person name="Sanguinetti M."/>
            <person name="Schuetze T."/>
            <person name="Sepcic K."/>
            <person name="Shelest E."/>
            <person name="Sherlock G."/>
            <person name="Sophianopoulou V."/>
            <person name="Squina F.M."/>
            <person name="Sun H."/>
            <person name="Susca A."/>
            <person name="Todd R.B."/>
            <person name="Tsang A."/>
            <person name="Unkles S.E."/>
            <person name="van de Wiele N."/>
            <person name="van Rossen-Uffink D."/>
            <person name="Oliveira J.V."/>
            <person name="Vesth T.C."/>
            <person name="Visser J."/>
            <person name="Yu J.-H."/>
            <person name="Zhou M."/>
            <person name="Andersen M.R."/>
            <person name="Archer D.B."/>
            <person name="Baker S.E."/>
            <person name="Benoit I."/>
            <person name="Brakhage A.A."/>
            <person name="Braus G.H."/>
            <person name="Fischer R."/>
            <person name="Frisvad J.C."/>
            <person name="Goldman G.H."/>
            <person name="Houbraken J."/>
            <person name="Oakley B."/>
            <person name="Pocsi I."/>
            <person name="Scazzocchio C."/>
            <person name="Seiboth B."/>
            <person name="vanKuyk P.A."/>
            <person name="Wortman J."/>
            <person name="Dyer P.S."/>
            <person name="Grigoriev I.V."/>
        </authorList>
    </citation>
    <scope>NUCLEOTIDE SEQUENCE [LARGE SCALE GENOMIC DNA]</scope>
    <source>
        <strain evidence="4">CBS 134.48</strain>
    </source>
</reference>
<dbReference type="Proteomes" id="UP000184304">
    <property type="component" value="Unassembled WGS sequence"/>
</dbReference>
<accession>A0A1L9MSW1</accession>
<evidence type="ECO:0000256" key="2">
    <source>
        <dbReference type="SAM" id="Phobius"/>
    </source>
</evidence>
<sequence length="134" mass="14777">MDWVTALTASSGAVLYALAYLASWVYGLFSVLASPMWILAHAILYVLLSPLRLLIKFEAILSYFTVAALMGVILGISIHYASSVTVEAVHQWFGSLKYDPARPRRNSFHGRLLDKVKRGTSPSDSNASDENMPE</sequence>
<keyword evidence="2" id="KW-0472">Membrane</keyword>
<keyword evidence="2" id="KW-1133">Transmembrane helix</keyword>
<feature type="region of interest" description="Disordered" evidence="1">
    <location>
        <begin position="109"/>
        <end position="134"/>
    </location>
</feature>
<feature type="transmembrane region" description="Helical" evidence="2">
    <location>
        <begin position="29"/>
        <end position="48"/>
    </location>
</feature>
<protein>
    <submittedName>
        <fullName evidence="3">Uncharacterized protein</fullName>
    </submittedName>
</protein>
<gene>
    <name evidence="3" type="ORF">ASPTUDRAFT_48679</name>
</gene>
<keyword evidence="2" id="KW-0812">Transmembrane</keyword>
<name>A0A1L9MSW1_ASPTC</name>
<dbReference type="OMA" id="YLASWIY"/>